<evidence type="ECO:0000256" key="5">
    <source>
        <dbReference type="PIRSR" id="PIRSR601548-1"/>
    </source>
</evidence>
<evidence type="ECO:0000256" key="7">
    <source>
        <dbReference type="PIRSR" id="PIRSR601548-11"/>
    </source>
</evidence>
<dbReference type="Gene3D" id="1.10.1370.30">
    <property type="match status" value="1"/>
</dbReference>
<keyword evidence="2" id="KW-0732">Signal</keyword>
<keyword evidence="14" id="KW-1133">Transmembrane helix</keyword>
<dbReference type="InterPro" id="IPR001548">
    <property type="entry name" value="Peptidase_M2"/>
</dbReference>
<feature type="active site" description="Proton acceptor 1" evidence="5">
    <location>
        <position position="413"/>
    </location>
</feature>
<evidence type="ECO:0000313" key="15">
    <source>
        <dbReference type="EMBL" id="JAN84232.1"/>
    </source>
</evidence>
<feature type="active site" description="Proton acceptor 2" evidence="7">
    <location>
        <position position="413"/>
    </location>
</feature>
<feature type="binding site" evidence="8">
    <location>
        <position position="552"/>
    </location>
    <ligand>
        <name>chloride</name>
        <dbReference type="ChEBI" id="CHEBI:17996"/>
        <label>1</label>
    </ligand>
</feature>
<dbReference type="PANTHER" id="PTHR10514:SF24">
    <property type="entry name" value="ANGIOTENSIN-CONVERTING ENZYME 2"/>
    <property type="match status" value="1"/>
</dbReference>
<dbReference type="EMBL" id="GDIQ01010505">
    <property type="protein sequence ID" value="JAN84232.1"/>
    <property type="molecule type" value="Transcribed_RNA"/>
</dbReference>
<dbReference type="GO" id="GO:0008237">
    <property type="term" value="F:metallopeptidase activity"/>
    <property type="evidence" value="ECO:0007669"/>
    <property type="project" value="UniProtKB-KW"/>
</dbReference>
<feature type="binding site" evidence="11">
    <location>
        <position position="416"/>
    </location>
    <ligand>
        <name>Zn(2+)</name>
        <dbReference type="ChEBI" id="CHEBI:29105"/>
        <label>2</label>
        <note>catalytic</note>
    </ligand>
</feature>
<sequence length="655" mass="75475">MNQRFQLFSLVLLSPFITVILVSVQTGLLVFQMDICVSDGREMNYLFWILVLTSLFSVVPTVFANRRTVVGHNNDEGLAKAFLDRYDDEYSQLATEKTWASWNYETNLTDYNAAIVEEVSARVSAYGDRANSNASLFDTTLFAYDTHRLLTSVGSLSLNPEEVKELTQVLYQMSRIYGSHKVCKEEKCYSLEPELIKLMASSTNATERLWAWQQWHEGVGRAIRPLYVTYVHLENKQARLNGYEDYGDEWRQKYETKELESLVHDLYKQVEPLYHQIHAYVRRRLYETYGPSTIDLRGPLPAHLVGDMWGRFWSDLGDIVRPYPNKTSVDPTEAMIAQNYTVRRMFEMGNDFFVSMGLKPVPDAFFNLSMLEKPTDREVVCHATAWDFNDGKDFRIRMCASVSFSDFLTIHHELGHTQYQMQYAHLPYGYRDGANDGFHEAIGELMSMSVATTKHLQSVGLMEVIEDDPEVDINFLMQQALASVSSLPFHLVQDTWRWRLFRGEIPTDEWNRAYWHEKMATVGVTPPVPRDDPQDLDPVAIFHVSGDFDMIRYFTRTIMQFQFAQALCDISDHVGPLHKCDFYNSTKAGTALAKMMSMGSSKPWPDAMETLTGQREMSVLPLLNYFRPLHEWLEKENARNGDTIGWNIPPSDQTS</sequence>
<evidence type="ECO:0000256" key="9">
    <source>
        <dbReference type="PIRSR" id="PIRSR601548-3"/>
    </source>
</evidence>
<keyword evidence="14" id="KW-0472">Membrane</keyword>
<comment type="caution">
    <text evidence="12">Lacks conserved residue(s) required for the propagation of feature annotation.</text>
</comment>
<dbReference type="GO" id="GO:0004180">
    <property type="term" value="F:carboxypeptidase activity"/>
    <property type="evidence" value="ECO:0007669"/>
    <property type="project" value="UniProtKB-KW"/>
</dbReference>
<feature type="glycosylation site" description="N-linked (GlcNAc...) asparagine; partial" evidence="6">
    <location>
        <position position="367"/>
    </location>
</feature>
<proteinExistence type="inferred from homology"/>
<reference evidence="15" key="1">
    <citation type="submission" date="2015-10" db="EMBL/GenBank/DDBJ databases">
        <title>EvidentialGene: Evidence-directed Construction of Complete mRNA Transcriptomes without Genomes.</title>
        <authorList>
            <person name="Gilbert D.G."/>
        </authorList>
    </citation>
    <scope>NUCLEOTIDE SEQUENCE</scope>
</reference>
<keyword evidence="13" id="KW-0121">Carboxypeptidase</keyword>
<feature type="active site" description="Proton donor 2" evidence="7">
    <location>
        <position position="543"/>
    </location>
</feature>
<feature type="disulfide bond" evidence="10 12">
    <location>
        <begin position="381"/>
        <end position="399"/>
    </location>
</feature>
<feature type="binding site" evidence="9">
    <location>
        <position position="412"/>
    </location>
    <ligand>
        <name>Zn(2+)</name>
        <dbReference type="ChEBI" id="CHEBI:29105"/>
        <label>1</label>
        <note>catalytic</note>
    </ligand>
</feature>
<feature type="binding site" evidence="8">
    <location>
        <position position="254"/>
    </location>
    <ligand>
        <name>chloride</name>
        <dbReference type="ChEBI" id="CHEBI:17996"/>
        <label>1</label>
    </ligand>
</feature>
<dbReference type="AlphaFoldDB" id="A0A0P6I4P8"/>
<comment type="similarity">
    <text evidence="1 12 13">Belongs to the peptidase M2 family.</text>
</comment>
<feature type="transmembrane region" description="Helical" evidence="14">
    <location>
        <begin position="7"/>
        <end position="33"/>
    </location>
</feature>
<keyword evidence="3 10" id="KW-1015">Disulfide bond</keyword>
<organism evidence="15">
    <name type="scientific">Daphnia magna</name>
    <dbReference type="NCBI Taxonomy" id="35525"/>
    <lineage>
        <taxon>Eukaryota</taxon>
        <taxon>Metazoa</taxon>
        <taxon>Ecdysozoa</taxon>
        <taxon>Arthropoda</taxon>
        <taxon>Crustacea</taxon>
        <taxon>Branchiopoda</taxon>
        <taxon>Diplostraca</taxon>
        <taxon>Cladocera</taxon>
        <taxon>Anomopoda</taxon>
        <taxon>Daphniidae</taxon>
        <taxon>Daphnia</taxon>
    </lineage>
</organism>
<evidence type="ECO:0000256" key="10">
    <source>
        <dbReference type="PIRSR" id="PIRSR601548-4"/>
    </source>
</evidence>
<keyword evidence="14" id="KW-0812">Transmembrane</keyword>
<evidence type="ECO:0000256" key="14">
    <source>
        <dbReference type="SAM" id="Phobius"/>
    </source>
</evidence>
<feature type="disulfide bond" evidence="10">
    <location>
        <begin position="568"/>
        <end position="580"/>
    </location>
</feature>
<evidence type="ECO:0000256" key="4">
    <source>
        <dbReference type="ARBA" id="ARBA00023180"/>
    </source>
</evidence>
<evidence type="ECO:0000256" key="1">
    <source>
        <dbReference type="ARBA" id="ARBA00008139"/>
    </source>
</evidence>
<keyword evidence="9 13" id="KW-0479">Metal-binding</keyword>
<evidence type="ECO:0000256" key="11">
    <source>
        <dbReference type="PIRSR" id="PIRSR601548-8"/>
    </source>
</evidence>
<evidence type="ECO:0000256" key="2">
    <source>
        <dbReference type="ARBA" id="ARBA00022729"/>
    </source>
</evidence>
<evidence type="ECO:0000256" key="6">
    <source>
        <dbReference type="PIRSR" id="PIRSR601548-10"/>
    </source>
</evidence>
<dbReference type="PRINTS" id="PR00791">
    <property type="entry name" value="PEPDIPTASEA"/>
</dbReference>
<keyword evidence="13" id="KW-0482">Metalloprotease</keyword>
<dbReference type="SUPFAM" id="SSF55486">
    <property type="entry name" value="Metalloproteases ('zincins'), catalytic domain"/>
    <property type="match status" value="1"/>
</dbReference>
<dbReference type="EC" id="3.4.-.-" evidence="13"/>
<evidence type="ECO:0000256" key="13">
    <source>
        <dbReference type="RuleBase" id="RU361144"/>
    </source>
</evidence>
<dbReference type="CDD" id="cd06461">
    <property type="entry name" value="M2_ACE"/>
    <property type="match status" value="1"/>
</dbReference>
<comment type="cofactor">
    <cofactor evidence="13">
        <name>Zn(2+)</name>
        <dbReference type="ChEBI" id="CHEBI:29105"/>
    </cofactor>
    <text evidence="13">Binds 1 zinc ion per subunit.</text>
</comment>
<accession>A0A0P6I4P8</accession>
<dbReference type="GO" id="GO:0006508">
    <property type="term" value="P:proteolysis"/>
    <property type="evidence" value="ECO:0007669"/>
    <property type="project" value="UniProtKB-KW"/>
</dbReference>
<dbReference type="GO" id="GO:0005886">
    <property type="term" value="C:plasma membrane"/>
    <property type="evidence" value="ECO:0007669"/>
    <property type="project" value="TreeGrafter"/>
</dbReference>
<dbReference type="GO" id="GO:0008241">
    <property type="term" value="F:peptidyl-dipeptidase activity"/>
    <property type="evidence" value="ECO:0007669"/>
    <property type="project" value="InterPro"/>
</dbReference>
<feature type="active site" description="Proton donor 1" evidence="5">
    <location>
        <position position="543"/>
    </location>
</feature>
<keyword evidence="13" id="KW-0378">Hydrolase</keyword>
<dbReference type="PANTHER" id="PTHR10514">
    <property type="entry name" value="ANGIOTENSIN-CONVERTING ENZYME"/>
    <property type="match status" value="1"/>
</dbReference>
<feature type="binding site" evidence="9">
    <location>
        <position position="416"/>
    </location>
    <ligand>
        <name>Zn(2+)</name>
        <dbReference type="ChEBI" id="CHEBI:29105"/>
        <label>1</label>
        <note>catalytic</note>
    </ligand>
</feature>
<evidence type="ECO:0000256" key="3">
    <source>
        <dbReference type="ARBA" id="ARBA00023157"/>
    </source>
</evidence>
<feature type="transmembrane region" description="Helical" evidence="14">
    <location>
        <begin position="45"/>
        <end position="64"/>
    </location>
</feature>
<dbReference type="EMBL" id="GDIQ01091034">
    <property type="protein sequence ID" value="JAL60692.1"/>
    <property type="molecule type" value="Transcribed_RNA"/>
</dbReference>
<feature type="binding site" evidence="11">
    <location>
        <position position="412"/>
    </location>
    <ligand>
        <name>Zn(2+)</name>
        <dbReference type="ChEBI" id="CHEBI:29105"/>
        <label>2</label>
        <note>catalytic</note>
    </ligand>
</feature>
<protein>
    <recommendedName>
        <fullName evidence="13">Angiotensin-converting enzyme</fullName>
        <ecNumber evidence="13">3.4.-.-</ecNumber>
    </recommendedName>
</protein>
<dbReference type="PROSITE" id="PS52011">
    <property type="entry name" value="PEPTIDASE_M2"/>
    <property type="match status" value="1"/>
</dbReference>
<dbReference type="OrthoDB" id="10029630at2759"/>
<evidence type="ECO:0000256" key="12">
    <source>
        <dbReference type="PROSITE-ProRule" id="PRU01355"/>
    </source>
</evidence>
<dbReference type="GO" id="GO:0046872">
    <property type="term" value="F:metal ion binding"/>
    <property type="evidence" value="ECO:0007669"/>
    <property type="project" value="UniProtKB-KW"/>
</dbReference>
<dbReference type="Pfam" id="PF01401">
    <property type="entry name" value="Peptidase_M2"/>
    <property type="match status" value="1"/>
</dbReference>
<feature type="disulfide bond" evidence="10">
    <location>
        <begin position="183"/>
        <end position="188"/>
    </location>
</feature>
<name>A0A0P6I4P8_9CRUS</name>
<evidence type="ECO:0000256" key="8">
    <source>
        <dbReference type="PIRSR" id="PIRSR601548-2"/>
    </source>
</evidence>
<keyword evidence="9 13" id="KW-0862">Zinc</keyword>
<keyword evidence="13" id="KW-0645">Protease</keyword>
<keyword evidence="4 6" id="KW-0325">Glycoprotein</keyword>
<feature type="binding site" evidence="9">
    <location>
        <position position="440"/>
    </location>
    <ligand>
        <name>Zn(2+)</name>
        <dbReference type="ChEBI" id="CHEBI:29105"/>
        <label>1</label>
        <note>catalytic</note>
    </ligand>
</feature>
<feature type="glycosylation site" description="N-linked (GlcNAc...) asparagine" evidence="6">
    <location>
        <position position="107"/>
    </location>
</feature>
<feature type="binding site" evidence="11">
    <location>
        <position position="440"/>
    </location>
    <ligand>
        <name>Zn(2+)</name>
        <dbReference type="ChEBI" id="CHEBI:29105"/>
        <label>2</label>
        <note>catalytic</note>
    </ligand>
</feature>